<protein>
    <submittedName>
        <fullName evidence="2">Uncharacterized protein</fullName>
    </submittedName>
</protein>
<reference evidence="2" key="1">
    <citation type="submission" date="2016-03" db="EMBL/GenBank/DDBJ databases">
        <authorList>
            <person name="Ploux O."/>
        </authorList>
    </citation>
    <scope>NUCLEOTIDE SEQUENCE</scope>
    <source>
        <strain evidence="2">UC10</strain>
    </source>
</reference>
<gene>
    <name evidence="2" type="ORF">MHPYR_200082</name>
</gene>
<sequence length="280" mass="30095">MVGQRHRRPHPTRRVQCDAVRRTVEPVGEDPPPGQPTATVDVVRGQSPPDRLGDDQGAAIRCDRHAVGEVEVLGHHSDRVVGVEPGDDAALACLRADIGPAGGVYHHVTEIRRRDPGQVSALGDRVAVIAQHHPPLGRYDQQRAVGTETQASGCVAGQVQGGHRAVQRDGVHRLAKHVRQPEQAFEPARPLPEAEAIGQRGARQRTDYRHNATLQNIAQVSRSVGGTVNDPRVIGGLASVVLSARRAVYIRAGHGARTAVRSATRRPGAAEVPRRGNLRQ</sequence>
<evidence type="ECO:0000256" key="1">
    <source>
        <dbReference type="SAM" id="MobiDB-lite"/>
    </source>
</evidence>
<name>A0A1Y5P9A2_9MYCO</name>
<feature type="compositionally biased region" description="Basic residues" evidence="1">
    <location>
        <begin position="1"/>
        <end position="13"/>
    </location>
</feature>
<feature type="compositionally biased region" description="Basic and acidic residues" evidence="1">
    <location>
        <begin position="15"/>
        <end position="24"/>
    </location>
</feature>
<accession>A0A1Y5P9A2</accession>
<dbReference type="EMBL" id="FLQS01000013">
    <property type="protein sequence ID" value="SBS75187.1"/>
    <property type="molecule type" value="Genomic_DNA"/>
</dbReference>
<evidence type="ECO:0000313" key="2">
    <source>
        <dbReference type="EMBL" id="SBS75187.1"/>
    </source>
</evidence>
<proteinExistence type="predicted"/>
<feature type="region of interest" description="Disordered" evidence="1">
    <location>
        <begin position="1"/>
        <end position="52"/>
    </location>
</feature>
<dbReference type="AlphaFoldDB" id="A0A1Y5P9A2"/>
<organism evidence="2">
    <name type="scientific">uncultured Mycobacterium sp</name>
    <dbReference type="NCBI Taxonomy" id="171292"/>
    <lineage>
        <taxon>Bacteria</taxon>
        <taxon>Bacillati</taxon>
        <taxon>Actinomycetota</taxon>
        <taxon>Actinomycetes</taxon>
        <taxon>Mycobacteriales</taxon>
        <taxon>Mycobacteriaceae</taxon>
        <taxon>Mycobacterium</taxon>
        <taxon>environmental samples</taxon>
    </lineage>
</organism>
<feature type="region of interest" description="Disordered" evidence="1">
    <location>
        <begin position="255"/>
        <end position="280"/>
    </location>
</feature>